<sequence>MNSAAIKSVCSLPGGEARNRHQGPNPYNNPNYRYQPYEIPAGSGSGSGSAAVTDEPEQELPMQYRFPTRTPVAGPYTALPPWHAEIHTWAWWKPAVVSCLACQGCREDKGCCGPNGFCEACDWRCCLSCWCPWC</sequence>
<evidence type="ECO:0000313" key="3">
    <source>
        <dbReference type="Proteomes" id="UP000756921"/>
    </source>
</evidence>
<keyword evidence="3" id="KW-1185">Reference proteome</keyword>
<accession>A0A9P6GPG0</accession>
<feature type="compositionally biased region" description="Low complexity" evidence="1">
    <location>
        <begin position="24"/>
        <end position="33"/>
    </location>
</feature>
<gene>
    <name evidence="2" type="ORF">PMIN01_03408</name>
</gene>
<name>A0A9P6GPG0_9PLEO</name>
<dbReference type="OrthoDB" id="10576088at2759"/>
<proteinExistence type="predicted"/>
<reference evidence="2" key="1">
    <citation type="journal article" date="2020" name="Mol. Plant Microbe Interact.">
        <title>Genome Sequence of the Biocontrol Agent Coniothyrium minitans strain Conio (IMI 134523).</title>
        <authorList>
            <person name="Patel D."/>
            <person name="Shittu T.A."/>
            <person name="Baroncelli R."/>
            <person name="Muthumeenakshi S."/>
            <person name="Osborne T.H."/>
            <person name="Janganan T.K."/>
            <person name="Sreenivasaprasad S."/>
        </authorList>
    </citation>
    <scope>NUCLEOTIDE SEQUENCE</scope>
    <source>
        <strain evidence="2">Conio</strain>
    </source>
</reference>
<feature type="region of interest" description="Disordered" evidence="1">
    <location>
        <begin position="12"/>
        <end position="33"/>
    </location>
</feature>
<dbReference type="EMBL" id="WJXW01000003">
    <property type="protein sequence ID" value="KAF9738125.1"/>
    <property type="molecule type" value="Genomic_DNA"/>
</dbReference>
<organism evidence="2 3">
    <name type="scientific">Paraphaeosphaeria minitans</name>
    <dbReference type="NCBI Taxonomy" id="565426"/>
    <lineage>
        <taxon>Eukaryota</taxon>
        <taxon>Fungi</taxon>
        <taxon>Dikarya</taxon>
        <taxon>Ascomycota</taxon>
        <taxon>Pezizomycotina</taxon>
        <taxon>Dothideomycetes</taxon>
        <taxon>Pleosporomycetidae</taxon>
        <taxon>Pleosporales</taxon>
        <taxon>Massarineae</taxon>
        <taxon>Didymosphaeriaceae</taxon>
        <taxon>Paraphaeosphaeria</taxon>
    </lineage>
</organism>
<dbReference type="AlphaFoldDB" id="A0A9P6GPG0"/>
<evidence type="ECO:0000313" key="2">
    <source>
        <dbReference type="EMBL" id="KAF9738125.1"/>
    </source>
</evidence>
<evidence type="ECO:0000256" key="1">
    <source>
        <dbReference type="SAM" id="MobiDB-lite"/>
    </source>
</evidence>
<dbReference type="Proteomes" id="UP000756921">
    <property type="component" value="Unassembled WGS sequence"/>
</dbReference>
<comment type="caution">
    <text evidence="2">The sequence shown here is derived from an EMBL/GenBank/DDBJ whole genome shotgun (WGS) entry which is preliminary data.</text>
</comment>
<protein>
    <submittedName>
        <fullName evidence="2">Uncharacterized protein</fullName>
    </submittedName>
</protein>